<comment type="subcellular location">
    <subcellularLocation>
        <location evidence="1">Cell membrane</location>
        <topology evidence="1">Multi-pass membrane protein</topology>
    </subcellularLocation>
</comment>
<dbReference type="InterPro" id="IPR052053">
    <property type="entry name" value="IM_YidH-like"/>
</dbReference>
<name>A0A498QUC4_9MYCO</name>
<dbReference type="PANTHER" id="PTHR34187">
    <property type="entry name" value="FGR18P"/>
    <property type="match status" value="1"/>
</dbReference>
<dbReference type="AlphaFoldDB" id="A0A498QUC4"/>
<sequence>MADNHTPAGTQGADGPAETEPDYRFTLANERTFLAWQRTALGLLAAAVALVQLVPELAIPGARRMLGVALAALAILTSGMGLLRWRQADRAMRRGRPLPRHPTPAYLAVGLAVVGIVALGLVIVKAVRG</sequence>
<feature type="transmembrane region" description="Helical" evidence="7">
    <location>
        <begin position="105"/>
        <end position="124"/>
    </location>
</feature>
<evidence type="ECO:0000256" key="4">
    <source>
        <dbReference type="ARBA" id="ARBA00022989"/>
    </source>
</evidence>
<gene>
    <name evidence="9" type="primary">yidH</name>
    <name evidence="9" type="ORF">LAUMK142_03516</name>
</gene>
<accession>A0A498QUC4</accession>
<dbReference type="PANTHER" id="PTHR34187:SF2">
    <property type="entry name" value="DUF202 DOMAIN-CONTAINING PROTEIN"/>
    <property type="match status" value="1"/>
</dbReference>
<keyword evidence="4 7" id="KW-1133">Transmembrane helix</keyword>
<feature type="transmembrane region" description="Helical" evidence="7">
    <location>
        <begin position="35"/>
        <end position="54"/>
    </location>
</feature>
<dbReference type="GO" id="GO:0005886">
    <property type="term" value="C:plasma membrane"/>
    <property type="evidence" value="ECO:0007669"/>
    <property type="project" value="UniProtKB-SubCell"/>
</dbReference>
<evidence type="ECO:0000256" key="6">
    <source>
        <dbReference type="SAM" id="MobiDB-lite"/>
    </source>
</evidence>
<proteinExistence type="predicted"/>
<organism evidence="9 10">
    <name type="scientific">Mycobacterium pseudokansasii</name>
    <dbReference type="NCBI Taxonomy" id="2341080"/>
    <lineage>
        <taxon>Bacteria</taxon>
        <taxon>Bacillati</taxon>
        <taxon>Actinomycetota</taxon>
        <taxon>Actinomycetes</taxon>
        <taxon>Mycobacteriales</taxon>
        <taxon>Mycobacteriaceae</taxon>
        <taxon>Mycobacterium</taxon>
    </lineage>
</organism>
<evidence type="ECO:0000313" key="9">
    <source>
        <dbReference type="EMBL" id="VBA52348.1"/>
    </source>
</evidence>
<keyword evidence="10" id="KW-1185">Reference proteome</keyword>
<feature type="region of interest" description="Disordered" evidence="6">
    <location>
        <begin position="1"/>
        <end position="20"/>
    </location>
</feature>
<evidence type="ECO:0000313" key="10">
    <source>
        <dbReference type="Proteomes" id="UP000268285"/>
    </source>
</evidence>
<keyword evidence="2" id="KW-1003">Cell membrane</keyword>
<dbReference type="EMBL" id="UPHU01000001">
    <property type="protein sequence ID" value="VBA52348.1"/>
    <property type="molecule type" value="Genomic_DNA"/>
</dbReference>
<dbReference type="Proteomes" id="UP000268285">
    <property type="component" value="Unassembled WGS sequence"/>
</dbReference>
<dbReference type="Pfam" id="PF02656">
    <property type="entry name" value="DUF202"/>
    <property type="match status" value="1"/>
</dbReference>
<keyword evidence="5 7" id="KW-0472">Membrane</keyword>
<evidence type="ECO:0000256" key="3">
    <source>
        <dbReference type="ARBA" id="ARBA00022692"/>
    </source>
</evidence>
<evidence type="ECO:0000259" key="8">
    <source>
        <dbReference type="Pfam" id="PF02656"/>
    </source>
</evidence>
<reference evidence="9 10" key="1">
    <citation type="submission" date="2018-09" db="EMBL/GenBank/DDBJ databases">
        <authorList>
            <person name="Tagini F."/>
        </authorList>
    </citation>
    <scope>NUCLEOTIDE SEQUENCE [LARGE SCALE GENOMIC DNA]</scope>
    <source>
        <strain evidence="9 10">MK142</strain>
    </source>
</reference>
<feature type="transmembrane region" description="Helical" evidence="7">
    <location>
        <begin position="66"/>
        <end position="85"/>
    </location>
</feature>
<keyword evidence="3 7" id="KW-0812">Transmembrane</keyword>
<dbReference type="OrthoDB" id="582337at2"/>
<evidence type="ECO:0000256" key="7">
    <source>
        <dbReference type="SAM" id="Phobius"/>
    </source>
</evidence>
<evidence type="ECO:0000256" key="2">
    <source>
        <dbReference type="ARBA" id="ARBA00022475"/>
    </source>
</evidence>
<protein>
    <submittedName>
        <fullName evidence="9">Inner membrane protein YidH</fullName>
    </submittedName>
</protein>
<evidence type="ECO:0000256" key="1">
    <source>
        <dbReference type="ARBA" id="ARBA00004651"/>
    </source>
</evidence>
<dbReference type="InterPro" id="IPR003807">
    <property type="entry name" value="DUF202"/>
</dbReference>
<dbReference type="RefSeq" id="WP_063466377.1">
    <property type="nucleotide sequence ID" value="NZ_JAIENV010000127.1"/>
</dbReference>
<evidence type="ECO:0000256" key="5">
    <source>
        <dbReference type="ARBA" id="ARBA00023136"/>
    </source>
</evidence>
<feature type="domain" description="DUF202" evidence="8">
    <location>
        <begin position="24"/>
        <end position="90"/>
    </location>
</feature>